<sequence>IEENEEFEETVAYLTTRLAVDANNIYYSTVSVEYPSTSPLNDKGPSGFVTVYN</sequence>
<organism evidence="1 2">
    <name type="scientific">Cetraspora pellucida</name>
    <dbReference type="NCBI Taxonomy" id="1433469"/>
    <lineage>
        <taxon>Eukaryota</taxon>
        <taxon>Fungi</taxon>
        <taxon>Fungi incertae sedis</taxon>
        <taxon>Mucoromycota</taxon>
        <taxon>Glomeromycotina</taxon>
        <taxon>Glomeromycetes</taxon>
        <taxon>Diversisporales</taxon>
        <taxon>Gigasporaceae</taxon>
        <taxon>Cetraspora</taxon>
    </lineage>
</organism>
<evidence type="ECO:0000313" key="2">
    <source>
        <dbReference type="Proteomes" id="UP000789366"/>
    </source>
</evidence>
<accession>A0ACA9RA36</accession>
<evidence type="ECO:0000313" key="1">
    <source>
        <dbReference type="EMBL" id="CAG8783446.1"/>
    </source>
</evidence>
<keyword evidence="2" id="KW-1185">Reference proteome</keyword>
<protein>
    <submittedName>
        <fullName evidence="1">10331_t:CDS:1</fullName>
    </submittedName>
</protein>
<feature type="non-terminal residue" evidence="1">
    <location>
        <position position="1"/>
    </location>
</feature>
<feature type="non-terminal residue" evidence="1">
    <location>
        <position position="53"/>
    </location>
</feature>
<reference evidence="1" key="1">
    <citation type="submission" date="2021-06" db="EMBL/GenBank/DDBJ databases">
        <authorList>
            <person name="Kallberg Y."/>
            <person name="Tangrot J."/>
            <person name="Rosling A."/>
        </authorList>
    </citation>
    <scope>NUCLEOTIDE SEQUENCE</scope>
    <source>
        <strain evidence="1">28 12/20/2015</strain>
    </source>
</reference>
<comment type="caution">
    <text evidence="1">The sequence shown here is derived from an EMBL/GenBank/DDBJ whole genome shotgun (WGS) entry which is preliminary data.</text>
</comment>
<proteinExistence type="predicted"/>
<gene>
    <name evidence="1" type="ORF">SPELUC_LOCUS16593</name>
</gene>
<dbReference type="Proteomes" id="UP000789366">
    <property type="component" value="Unassembled WGS sequence"/>
</dbReference>
<name>A0ACA9RA36_9GLOM</name>
<dbReference type="EMBL" id="CAJVPW010062476">
    <property type="protein sequence ID" value="CAG8783446.1"/>
    <property type="molecule type" value="Genomic_DNA"/>
</dbReference>